<proteinExistence type="predicted"/>
<dbReference type="EMBL" id="CM029047">
    <property type="protein sequence ID" value="KAG2583600.1"/>
    <property type="molecule type" value="Genomic_DNA"/>
</dbReference>
<dbReference type="GO" id="GO:0008270">
    <property type="term" value="F:zinc ion binding"/>
    <property type="evidence" value="ECO:0007669"/>
    <property type="project" value="UniProtKB-KW"/>
</dbReference>
<feature type="domain" description="GRF-type" evidence="6">
    <location>
        <begin position="29"/>
        <end position="77"/>
    </location>
</feature>
<dbReference type="PANTHER" id="PTHR48130">
    <property type="entry name" value="OS12G0467600 PROTEIN"/>
    <property type="match status" value="1"/>
</dbReference>
<dbReference type="PROSITE" id="PS51999">
    <property type="entry name" value="ZF_GRF"/>
    <property type="match status" value="1"/>
</dbReference>
<evidence type="ECO:0000256" key="3">
    <source>
        <dbReference type="ARBA" id="ARBA00022833"/>
    </source>
</evidence>
<evidence type="ECO:0000256" key="5">
    <source>
        <dbReference type="SAM" id="MobiDB-lite"/>
    </source>
</evidence>
<dbReference type="Proteomes" id="UP000823388">
    <property type="component" value="Chromosome 6K"/>
</dbReference>
<evidence type="ECO:0000259" key="6">
    <source>
        <dbReference type="PROSITE" id="PS51999"/>
    </source>
</evidence>
<feature type="compositionally biased region" description="Low complexity" evidence="5">
    <location>
        <begin position="1"/>
        <end position="13"/>
    </location>
</feature>
<keyword evidence="2 4" id="KW-0863">Zinc-finger</keyword>
<evidence type="ECO:0000313" key="8">
    <source>
        <dbReference type="Proteomes" id="UP000823388"/>
    </source>
</evidence>
<dbReference type="InterPro" id="IPR010666">
    <property type="entry name" value="Znf_GRF"/>
</dbReference>
<accession>A0A8T0REX6</accession>
<evidence type="ECO:0000313" key="7">
    <source>
        <dbReference type="EMBL" id="KAG2583600.1"/>
    </source>
</evidence>
<feature type="region of interest" description="Disordered" evidence="5">
    <location>
        <begin position="1"/>
        <end position="22"/>
    </location>
</feature>
<keyword evidence="1" id="KW-0479">Metal-binding</keyword>
<gene>
    <name evidence="7" type="ORF">PVAP13_6KG228400</name>
</gene>
<evidence type="ECO:0000256" key="1">
    <source>
        <dbReference type="ARBA" id="ARBA00022723"/>
    </source>
</evidence>
<keyword evidence="3" id="KW-0862">Zinc</keyword>
<reference evidence="7" key="1">
    <citation type="submission" date="2020-05" db="EMBL/GenBank/DDBJ databases">
        <title>WGS assembly of Panicum virgatum.</title>
        <authorList>
            <person name="Lovell J.T."/>
            <person name="Jenkins J."/>
            <person name="Shu S."/>
            <person name="Juenger T.E."/>
            <person name="Schmutz J."/>
        </authorList>
    </citation>
    <scope>NUCLEOTIDE SEQUENCE</scope>
    <source>
        <strain evidence="7">AP13</strain>
    </source>
</reference>
<dbReference type="PANTHER" id="PTHR48130:SF11">
    <property type="entry name" value="OS12G0467600 PROTEIN"/>
    <property type="match status" value="1"/>
</dbReference>
<evidence type="ECO:0000256" key="2">
    <source>
        <dbReference type="ARBA" id="ARBA00022771"/>
    </source>
</evidence>
<evidence type="ECO:0000256" key="4">
    <source>
        <dbReference type="PROSITE-ProRule" id="PRU01343"/>
    </source>
</evidence>
<keyword evidence="8" id="KW-1185">Reference proteome</keyword>
<sequence>MSRGSSGRSSSSHGGHEWPSYGAVPLIRCPECQRSELVRLTTRRWENGNLGREFVKCESNSQKALKSCNFSMWLEEYIKKRKKQICGCQLGHVCCRTEEHECQS</sequence>
<comment type="caution">
    <text evidence="7">The sequence shown here is derived from an EMBL/GenBank/DDBJ whole genome shotgun (WGS) entry which is preliminary data.</text>
</comment>
<protein>
    <recommendedName>
        <fullName evidence="6">GRF-type domain-containing protein</fullName>
    </recommendedName>
</protein>
<name>A0A8T0REX6_PANVG</name>
<organism evidence="7 8">
    <name type="scientific">Panicum virgatum</name>
    <name type="common">Blackwell switchgrass</name>
    <dbReference type="NCBI Taxonomy" id="38727"/>
    <lineage>
        <taxon>Eukaryota</taxon>
        <taxon>Viridiplantae</taxon>
        <taxon>Streptophyta</taxon>
        <taxon>Embryophyta</taxon>
        <taxon>Tracheophyta</taxon>
        <taxon>Spermatophyta</taxon>
        <taxon>Magnoliopsida</taxon>
        <taxon>Liliopsida</taxon>
        <taxon>Poales</taxon>
        <taxon>Poaceae</taxon>
        <taxon>PACMAD clade</taxon>
        <taxon>Panicoideae</taxon>
        <taxon>Panicodae</taxon>
        <taxon>Paniceae</taxon>
        <taxon>Panicinae</taxon>
        <taxon>Panicum</taxon>
        <taxon>Panicum sect. Hiantes</taxon>
    </lineage>
</organism>
<dbReference type="AlphaFoldDB" id="A0A8T0REX6"/>